<evidence type="ECO:0000256" key="2">
    <source>
        <dbReference type="ARBA" id="ARBA00022603"/>
    </source>
</evidence>
<dbReference type="InterPro" id="IPR002052">
    <property type="entry name" value="DNA_methylase_N6_adenine_CS"/>
</dbReference>
<keyword evidence="5" id="KW-0680">Restriction system</keyword>
<evidence type="ECO:0000256" key="1">
    <source>
        <dbReference type="ARBA" id="ARBA00011900"/>
    </source>
</evidence>
<keyword evidence="3" id="KW-0808">Transferase</keyword>
<dbReference type="InterPro" id="IPR050953">
    <property type="entry name" value="N4_N6_ade-DNA_methylase"/>
</dbReference>
<dbReference type="AlphaFoldDB" id="A0A6C0C4J9"/>
<dbReference type="GO" id="GO:0009307">
    <property type="term" value="P:DNA restriction-modification system"/>
    <property type="evidence" value="ECO:0007669"/>
    <property type="project" value="UniProtKB-KW"/>
</dbReference>
<dbReference type="PRINTS" id="PR00507">
    <property type="entry name" value="N12N6MTFRASE"/>
</dbReference>
<reference evidence="9" key="1">
    <citation type="journal article" date="2020" name="Nature">
        <title>Giant virus diversity and host interactions through global metagenomics.</title>
        <authorList>
            <person name="Schulz F."/>
            <person name="Roux S."/>
            <person name="Paez-Espino D."/>
            <person name="Jungbluth S."/>
            <person name="Walsh D.A."/>
            <person name="Denef V.J."/>
            <person name="McMahon K.D."/>
            <person name="Konstantinidis K.T."/>
            <person name="Eloe-Fadrosh E.A."/>
            <person name="Kyrpides N.C."/>
            <person name="Woyke T."/>
        </authorList>
    </citation>
    <scope>NUCLEOTIDE SEQUENCE</scope>
    <source>
        <strain evidence="9">GVMAG-M-3300020185-33</strain>
    </source>
</reference>
<name>A0A6C0C4J9_9ZZZZ</name>
<evidence type="ECO:0000256" key="4">
    <source>
        <dbReference type="ARBA" id="ARBA00022691"/>
    </source>
</evidence>
<dbReference type="PANTHER" id="PTHR33841">
    <property type="entry name" value="DNA METHYLTRANSFERASE YEEA-RELATED"/>
    <property type="match status" value="1"/>
</dbReference>
<accession>A0A6C0C4J9</accession>
<dbReference type="EC" id="2.1.1.72" evidence="1"/>
<dbReference type="SUPFAM" id="SSF53335">
    <property type="entry name" value="S-adenosyl-L-methionine-dependent methyltransferases"/>
    <property type="match status" value="1"/>
</dbReference>
<comment type="catalytic activity">
    <reaction evidence="7">
        <text>a 2'-deoxyadenosine in DNA + S-adenosyl-L-methionine = an N(6)-methyl-2'-deoxyadenosine in DNA + S-adenosyl-L-homocysteine + H(+)</text>
        <dbReference type="Rhea" id="RHEA:15197"/>
        <dbReference type="Rhea" id="RHEA-COMP:12418"/>
        <dbReference type="Rhea" id="RHEA-COMP:12419"/>
        <dbReference type="ChEBI" id="CHEBI:15378"/>
        <dbReference type="ChEBI" id="CHEBI:57856"/>
        <dbReference type="ChEBI" id="CHEBI:59789"/>
        <dbReference type="ChEBI" id="CHEBI:90615"/>
        <dbReference type="ChEBI" id="CHEBI:90616"/>
        <dbReference type="EC" id="2.1.1.72"/>
    </reaction>
</comment>
<keyword evidence="6" id="KW-0238">DNA-binding</keyword>
<evidence type="ECO:0000256" key="3">
    <source>
        <dbReference type="ARBA" id="ARBA00022679"/>
    </source>
</evidence>
<dbReference type="PROSITE" id="PS00092">
    <property type="entry name" value="N6_MTASE"/>
    <property type="match status" value="1"/>
</dbReference>
<dbReference type="CDD" id="cd02440">
    <property type="entry name" value="AdoMet_MTases"/>
    <property type="match status" value="1"/>
</dbReference>
<feature type="domain" description="Type II methyltransferase M.TaqI-like" evidence="8">
    <location>
        <begin position="119"/>
        <end position="204"/>
    </location>
</feature>
<keyword evidence="2" id="KW-0489">Methyltransferase</keyword>
<dbReference type="Gene3D" id="3.40.50.150">
    <property type="entry name" value="Vaccinia Virus protein VP39"/>
    <property type="match status" value="1"/>
</dbReference>
<protein>
    <recommendedName>
        <fullName evidence="1">site-specific DNA-methyltransferase (adenine-specific)</fullName>
        <ecNumber evidence="1">2.1.1.72</ecNumber>
    </recommendedName>
</protein>
<evidence type="ECO:0000256" key="6">
    <source>
        <dbReference type="ARBA" id="ARBA00023125"/>
    </source>
</evidence>
<keyword evidence="4" id="KW-0949">S-adenosyl-L-methionine</keyword>
<evidence type="ECO:0000259" key="8">
    <source>
        <dbReference type="Pfam" id="PF07669"/>
    </source>
</evidence>
<dbReference type="PANTHER" id="PTHR33841:SF6">
    <property type="entry name" value="TYPE II METHYLTRANSFERASE M.HINDII"/>
    <property type="match status" value="1"/>
</dbReference>
<dbReference type="Pfam" id="PF07669">
    <property type="entry name" value="Eco57I"/>
    <property type="match status" value="1"/>
</dbReference>
<evidence type="ECO:0000256" key="5">
    <source>
        <dbReference type="ARBA" id="ARBA00022747"/>
    </source>
</evidence>
<dbReference type="GO" id="GO:0003677">
    <property type="term" value="F:DNA binding"/>
    <property type="evidence" value="ECO:0007669"/>
    <property type="project" value="UniProtKB-KW"/>
</dbReference>
<dbReference type="InterPro" id="IPR011639">
    <property type="entry name" value="MethylTrfase_TaqI-like_dom"/>
</dbReference>
<evidence type="ECO:0000256" key="7">
    <source>
        <dbReference type="ARBA" id="ARBA00047942"/>
    </source>
</evidence>
<organism evidence="9">
    <name type="scientific">viral metagenome</name>
    <dbReference type="NCBI Taxonomy" id="1070528"/>
    <lineage>
        <taxon>unclassified sequences</taxon>
        <taxon>metagenomes</taxon>
        <taxon>organismal metagenomes</taxon>
    </lineage>
</organism>
<sequence>MSIINLDINTYPQLFKVSLQNKHKYGEVNTDFALVSKILSLIPEHKFKNPNLTWLDPCCGSGYFSIVLYKLLDKHLPIIDAEARHRQIIKMIHMVEINPEHIIGLKTLFGEKANIKCGNFLTITGSYDMIIGNPPFNSNGIVKVPTNKKVSKKTDGISIWQKFIKKSIDLLEGGRLTFITPSLWMKRDHPMYQYMIQHDIKKVHTMTNTETNKAFHGHAQTPTCYFTMVKITTNKQPLYVPIYDKTIKKYVKCELRVNNKFMSLPLFAQSIVQKILVLVDVYGSIDVIKTSMRPDYKGLSVKKQPDKEHLFPNISTCIINELQPQLVINYSNRECVYANRPKLVLAHKMYGFPYYDASGTYGISNRDNYVILNKTPEEFTRLKQFFYTKFALYVFESTRYRMKYLEKYVFEMIPDITKIPDFPSDITDENLATYFNLTTVEKEAIETHTKKTYKNIN</sequence>
<dbReference type="GO" id="GO:0009007">
    <property type="term" value="F:site-specific DNA-methyltransferase (adenine-specific) activity"/>
    <property type="evidence" value="ECO:0007669"/>
    <property type="project" value="UniProtKB-EC"/>
</dbReference>
<dbReference type="InterPro" id="IPR029063">
    <property type="entry name" value="SAM-dependent_MTases_sf"/>
</dbReference>
<dbReference type="EMBL" id="MN739339">
    <property type="protein sequence ID" value="QHS99330.1"/>
    <property type="molecule type" value="Genomic_DNA"/>
</dbReference>
<proteinExistence type="predicted"/>
<dbReference type="GO" id="GO:0032259">
    <property type="term" value="P:methylation"/>
    <property type="evidence" value="ECO:0007669"/>
    <property type="project" value="UniProtKB-KW"/>
</dbReference>
<evidence type="ECO:0000313" key="9">
    <source>
        <dbReference type="EMBL" id="QHS99330.1"/>
    </source>
</evidence>